<protein>
    <submittedName>
        <fullName evidence="3">Uncharacterized protein</fullName>
    </submittedName>
</protein>
<dbReference type="EMBL" id="JACVFC010000001">
    <property type="protein sequence ID" value="MBC9929765.1"/>
    <property type="molecule type" value="Genomic_DNA"/>
</dbReference>
<feature type="compositionally biased region" description="Polar residues" evidence="1">
    <location>
        <begin position="44"/>
        <end position="57"/>
    </location>
</feature>
<evidence type="ECO:0000256" key="2">
    <source>
        <dbReference type="SAM" id="SignalP"/>
    </source>
</evidence>
<name>A0ABR7TH02_9BACT</name>
<gene>
    <name evidence="3" type="ORF">ICL07_05215</name>
</gene>
<feature type="region of interest" description="Disordered" evidence="1">
    <location>
        <begin position="96"/>
        <end position="127"/>
    </location>
</feature>
<dbReference type="RefSeq" id="WP_188086862.1">
    <property type="nucleotide sequence ID" value="NZ_JACVFC010000001.1"/>
</dbReference>
<feature type="chain" id="PRO_5046657498" evidence="2">
    <location>
        <begin position="23"/>
        <end position="309"/>
    </location>
</feature>
<keyword evidence="4" id="KW-1185">Reference proteome</keyword>
<organism evidence="3 4">
    <name type="scientific">Chitinophaga qingshengii</name>
    <dbReference type="NCBI Taxonomy" id="1569794"/>
    <lineage>
        <taxon>Bacteria</taxon>
        <taxon>Pseudomonadati</taxon>
        <taxon>Bacteroidota</taxon>
        <taxon>Chitinophagia</taxon>
        <taxon>Chitinophagales</taxon>
        <taxon>Chitinophagaceae</taxon>
        <taxon>Chitinophaga</taxon>
    </lineage>
</organism>
<evidence type="ECO:0000313" key="3">
    <source>
        <dbReference type="EMBL" id="MBC9929765.1"/>
    </source>
</evidence>
<feature type="compositionally biased region" description="Basic and acidic residues" evidence="1">
    <location>
        <begin position="28"/>
        <end position="38"/>
    </location>
</feature>
<sequence>MKKLLLFILICALFYWPEQVLSQGKATLAKDARPEKYVPPKGGKSSQKTYSSPAYSNTTPQPATVATPPPPKPVKIAIPAPTTANRPAIALPPPPFPKPVFTQADGDQFSSGFSSGLQQSTGKSQALDQQLSDLADEKAQQETDLKETAKNGFLKALEREKEKNKTVNCGGGGDYQVVLFDDSLLTVQYTLSTKDSRSCTYVNTSKEVILFCGYYYQATCTITNKRGRRLLLRGYVMGSPGLNAKTHISPHGETGHCFGFDRDGSTFWNNFYISWNGELPPGETISTGNFWTEIRGERPAWELSYSIIK</sequence>
<comment type="caution">
    <text evidence="3">The sequence shown here is derived from an EMBL/GenBank/DDBJ whole genome shotgun (WGS) entry which is preliminary data.</text>
</comment>
<evidence type="ECO:0000313" key="4">
    <source>
        <dbReference type="Proteomes" id="UP000659124"/>
    </source>
</evidence>
<feature type="region of interest" description="Disordered" evidence="1">
    <location>
        <begin position="28"/>
        <end position="70"/>
    </location>
</feature>
<feature type="compositionally biased region" description="Low complexity" evidence="1">
    <location>
        <begin position="105"/>
        <end position="120"/>
    </location>
</feature>
<evidence type="ECO:0000256" key="1">
    <source>
        <dbReference type="SAM" id="MobiDB-lite"/>
    </source>
</evidence>
<reference evidence="3 4" key="1">
    <citation type="submission" date="2020-09" db="EMBL/GenBank/DDBJ databases">
        <title>Genome sequences of type strains of Chitinophaga qingshengii and Chitinophaga varians.</title>
        <authorList>
            <person name="Kittiwongwattana C."/>
        </authorList>
    </citation>
    <scope>NUCLEOTIDE SEQUENCE [LARGE SCALE GENOMIC DNA]</scope>
    <source>
        <strain evidence="3 4">JCM 30026</strain>
    </source>
</reference>
<keyword evidence="2" id="KW-0732">Signal</keyword>
<accession>A0ABR7TH02</accession>
<feature type="signal peptide" evidence="2">
    <location>
        <begin position="1"/>
        <end position="22"/>
    </location>
</feature>
<dbReference type="Proteomes" id="UP000659124">
    <property type="component" value="Unassembled WGS sequence"/>
</dbReference>
<proteinExistence type="predicted"/>